<gene>
    <name evidence="3" type="ORF">ACFQ2V_04165</name>
</gene>
<dbReference type="EMBL" id="JBHTKH010000001">
    <property type="protein sequence ID" value="MFD1053492.1"/>
    <property type="molecule type" value="Genomic_DNA"/>
</dbReference>
<dbReference type="Pfam" id="PF20906">
    <property type="entry name" value="S-Me-THD_C"/>
    <property type="match status" value="1"/>
</dbReference>
<name>A0ABW3MS23_9MICO</name>
<keyword evidence="4" id="KW-1185">Reference proteome</keyword>
<dbReference type="InterPro" id="IPR010318">
    <property type="entry name" value="S-Me-THD_N"/>
</dbReference>
<dbReference type="InterPro" id="IPR027479">
    <property type="entry name" value="S-Me-THD_N_sf"/>
</dbReference>
<evidence type="ECO:0000313" key="4">
    <source>
        <dbReference type="Proteomes" id="UP001597046"/>
    </source>
</evidence>
<protein>
    <submittedName>
        <fullName evidence="3">DUF917 domain-containing protein</fullName>
    </submittedName>
</protein>
<dbReference type="Gene3D" id="3.40.1610.10">
    <property type="entry name" value="CV3147-like domain"/>
    <property type="match status" value="1"/>
</dbReference>
<dbReference type="InterPro" id="IPR048350">
    <property type="entry name" value="S-Me-THD-like_C"/>
</dbReference>
<comment type="caution">
    <text evidence="3">The sequence shown here is derived from an EMBL/GenBank/DDBJ whole genome shotgun (WGS) entry which is preliminary data.</text>
</comment>
<dbReference type="SUPFAM" id="SSF160991">
    <property type="entry name" value="CV3147-like"/>
    <property type="match status" value="1"/>
</dbReference>
<reference evidence="4" key="1">
    <citation type="journal article" date="2019" name="Int. J. Syst. Evol. Microbiol.">
        <title>The Global Catalogue of Microorganisms (GCM) 10K type strain sequencing project: providing services to taxonomists for standard genome sequencing and annotation.</title>
        <authorList>
            <consortium name="The Broad Institute Genomics Platform"/>
            <consortium name="The Broad Institute Genome Sequencing Center for Infectious Disease"/>
            <person name="Wu L."/>
            <person name="Ma J."/>
        </authorList>
    </citation>
    <scope>NUCLEOTIDE SEQUENCE [LARGE SCALE GENOMIC DNA]</scope>
    <source>
        <strain evidence="4">CCUG 57508</strain>
    </source>
</reference>
<evidence type="ECO:0000259" key="2">
    <source>
        <dbReference type="Pfam" id="PF20906"/>
    </source>
</evidence>
<dbReference type="Pfam" id="PF06032">
    <property type="entry name" value="S-Me-THD_N"/>
    <property type="match status" value="1"/>
</dbReference>
<proteinExistence type="predicted"/>
<dbReference type="RefSeq" id="WP_386050978.1">
    <property type="nucleotide sequence ID" value="NZ_JBHTKH010000001.1"/>
</dbReference>
<accession>A0ABW3MS23</accession>
<sequence length="359" mass="37624">MRTLDEQAIRDLALGATLLGTGGGGDPRVGTLMALAAVREHGPVTVIPPEDVPDEGVVVPVAMIGAPTVILERIPGGHELDLVMEGFERLVRQPVVATMPIEAGGINSTIPIVLAARRGLPLVDADGMGRAFPEVQMVTLGAGGAQAWPLVLADESRNVVALTDAADNASAERLARSVVVGMGGSAVVAHYAVDGPFLREWAVPRSVSLAVGIGRALRDARTEGRDAIAAIAPLCGARRLFTGKVVDVKRTTAAGFVRGRLSLSGLDQDGGSSAEVDFQNENLIVRSGGEVLAAVPDLISLVEADSGQPLTTEGMRYGLRVHVVGIPSSPLWWRPEALRLVEPRAFGYDMDPIRLEDAQ</sequence>
<organism evidence="3 4">
    <name type="scientific">Terrabacter terrigena</name>
    <dbReference type="NCBI Taxonomy" id="574718"/>
    <lineage>
        <taxon>Bacteria</taxon>
        <taxon>Bacillati</taxon>
        <taxon>Actinomycetota</taxon>
        <taxon>Actinomycetes</taxon>
        <taxon>Micrococcales</taxon>
        <taxon>Intrasporangiaceae</taxon>
        <taxon>Terrabacter</taxon>
    </lineage>
</organism>
<dbReference type="Proteomes" id="UP001597046">
    <property type="component" value="Unassembled WGS sequence"/>
</dbReference>
<feature type="domain" description="S-Me-THD N-terminal" evidence="1">
    <location>
        <begin position="8"/>
        <end position="163"/>
    </location>
</feature>
<dbReference type="Gene3D" id="2.40.390.10">
    <property type="entry name" value="CV3147-like"/>
    <property type="match status" value="1"/>
</dbReference>
<evidence type="ECO:0000313" key="3">
    <source>
        <dbReference type="EMBL" id="MFD1053492.1"/>
    </source>
</evidence>
<dbReference type="InterPro" id="IPR024071">
    <property type="entry name" value="S-Me-THD_C_sf"/>
</dbReference>
<feature type="domain" description="S-Me-THD-like C-terminal" evidence="2">
    <location>
        <begin position="167"/>
        <end position="352"/>
    </location>
</feature>
<evidence type="ECO:0000259" key="1">
    <source>
        <dbReference type="Pfam" id="PF06032"/>
    </source>
</evidence>